<proteinExistence type="predicted"/>
<sequence>MHRQLIFAQDYLDASVTQESMANAGNDRMCPASSERLSPGLVLSVLTLRFPMLSMLLAVTRPIPDD</sequence>
<name>A0A9P3PHW3_LYOSH</name>
<reference evidence="1" key="1">
    <citation type="submission" date="2022-07" db="EMBL/GenBank/DDBJ databases">
        <title>The genome of Lyophyllum shimeji provides insight into the initial evolution of ectomycorrhizal fungal genome.</title>
        <authorList>
            <person name="Kobayashi Y."/>
            <person name="Shibata T."/>
            <person name="Hirakawa H."/>
            <person name="Shigenobu S."/>
            <person name="Nishiyama T."/>
            <person name="Yamada A."/>
            <person name="Hasebe M."/>
            <person name="Kawaguchi M."/>
        </authorList>
    </citation>
    <scope>NUCLEOTIDE SEQUENCE</scope>
    <source>
        <strain evidence="1">AT787</strain>
    </source>
</reference>
<gene>
    <name evidence="1" type="ORF">LshimejAT787_0212520</name>
</gene>
<organism evidence="1 2">
    <name type="scientific">Lyophyllum shimeji</name>
    <name type="common">Hon-shimeji</name>
    <name type="synonym">Tricholoma shimeji</name>
    <dbReference type="NCBI Taxonomy" id="47721"/>
    <lineage>
        <taxon>Eukaryota</taxon>
        <taxon>Fungi</taxon>
        <taxon>Dikarya</taxon>
        <taxon>Basidiomycota</taxon>
        <taxon>Agaricomycotina</taxon>
        <taxon>Agaricomycetes</taxon>
        <taxon>Agaricomycetidae</taxon>
        <taxon>Agaricales</taxon>
        <taxon>Tricholomatineae</taxon>
        <taxon>Lyophyllaceae</taxon>
        <taxon>Lyophyllum</taxon>
    </lineage>
</organism>
<comment type="caution">
    <text evidence="1">The sequence shown here is derived from an EMBL/GenBank/DDBJ whole genome shotgun (WGS) entry which is preliminary data.</text>
</comment>
<evidence type="ECO:0000313" key="1">
    <source>
        <dbReference type="EMBL" id="GLB35687.1"/>
    </source>
</evidence>
<keyword evidence="2" id="KW-1185">Reference proteome</keyword>
<evidence type="ECO:0000313" key="2">
    <source>
        <dbReference type="Proteomes" id="UP001063166"/>
    </source>
</evidence>
<dbReference type="EMBL" id="BRPK01000002">
    <property type="protein sequence ID" value="GLB35687.1"/>
    <property type="molecule type" value="Genomic_DNA"/>
</dbReference>
<dbReference type="Proteomes" id="UP001063166">
    <property type="component" value="Unassembled WGS sequence"/>
</dbReference>
<protein>
    <submittedName>
        <fullName evidence="1">Uncharacterized protein</fullName>
    </submittedName>
</protein>
<dbReference type="AlphaFoldDB" id="A0A9P3PHW3"/>
<accession>A0A9P3PHW3</accession>